<protein>
    <submittedName>
        <fullName evidence="1">ARM repeat superfamily protein</fullName>
    </submittedName>
</protein>
<accession>A0A1D6IAJ2</accession>
<evidence type="ECO:0000313" key="1">
    <source>
        <dbReference type="EMBL" id="ONM56996.1"/>
    </source>
</evidence>
<dbReference type="ExpressionAtlas" id="A0A1D6IAJ2">
    <property type="expression patterns" value="baseline and differential"/>
</dbReference>
<organism evidence="1">
    <name type="scientific">Zea mays</name>
    <name type="common">Maize</name>
    <dbReference type="NCBI Taxonomy" id="4577"/>
    <lineage>
        <taxon>Eukaryota</taxon>
        <taxon>Viridiplantae</taxon>
        <taxon>Streptophyta</taxon>
        <taxon>Embryophyta</taxon>
        <taxon>Tracheophyta</taxon>
        <taxon>Spermatophyta</taxon>
        <taxon>Magnoliopsida</taxon>
        <taxon>Liliopsida</taxon>
        <taxon>Poales</taxon>
        <taxon>Poaceae</taxon>
        <taxon>PACMAD clade</taxon>
        <taxon>Panicoideae</taxon>
        <taxon>Andropogonodae</taxon>
        <taxon>Andropogoneae</taxon>
        <taxon>Tripsacinae</taxon>
        <taxon>Zea</taxon>
    </lineage>
</organism>
<reference evidence="1" key="1">
    <citation type="submission" date="2015-12" db="EMBL/GenBank/DDBJ databases">
        <title>Update maize B73 reference genome by single molecule sequencing technologies.</title>
        <authorList>
            <consortium name="Maize Genome Sequencing Project"/>
            <person name="Ware D."/>
        </authorList>
    </citation>
    <scope>NUCLEOTIDE SEQUENCE [LARGE SCALE GENOMIC DNA]</scope>
    <source>
        <tissue evidence="1">Seedling</tissue>
    </source>
</reference>
<dbReference type="AlphaFoldDB" id="A0A1D6IAJ2"/>
<sequence>MLCDPTIVSGYPLSFSNESNISLWSLRCHFDLHVLSQLADLSTIYKPTQLFASVRAQKEFLSALEEAATGGSMEPALRIAIAQLGFKLSKAFEVGPCRKISARMCRENETIMTNAM</sequence>
<name>A0A1D6IAJ2_MAIZE</name>
<dbReference type="EMBL" id="CM007650">
    <property type="protein sequence ID" value="ONM56996.1"/>
    <property type="molecule type" value="Genomic_DNA"/>
</dbReference>
<proteinExistence type="predicted"/>
<gene>
    <name evidence="1" type="ORF">ZEAMMB73_Zm00001d021378</name>
</gene>